<dbReference type="SUPFAM" id="SSF82093">
    <property type="entry name" value="Heme chaperone CcmE"/>
    <property type="match status" value="1"/>
</dbReference>
<dbReference type="InterPro" id="IPR004329">
    <property type="entry name" value="CcmE"/>
</dbReference>
<evidence type="ECO:0000256" key="3">
    <source>
        <dbReference type="ARBA" id="ARBA00022748"/>
    </source>
</evidence>
<feature type="region of interest" description="Disordered" evidence="6">
    <location>
        <begin position="1"/>
        <end position="23"/>
    </location>
</feature>
<feature type="compositionally biased region" description="Basic and acidic residues" evidence="6">
    <location>
        <begin position="1"/>
        <end position="20"/>
    </location>
</feature>
<sequence>MKEGDRTPLTQDRERDRLSEQQEVSDLLNDRAIFEPPLPKRAKRRRALKIWSPFVVLALALGFLLVRGLGNALVYFRTVDETLSMEATLGTSTFRLEGVVVPQSVTTNNQGGVDFQVSGVDGRRISVIDSANPPQLFQANLPVVLVGYLSHGTFYSNQIMVKHSSSYIAAHPSRVASLGGKKL</sequence>
<dbReference type="EMBL" id="JXYS01000133">
    <property type="protein sequence ID" value="KJF15676.1"/>
    <property type="molecule type" value="Genomic_DNA"/>
</dbReference>
<evidence type="ECO:0000256" key="2">
    <source>
        <dbReference type="ARBA" id="ARBA00022617"/>
    </source>
</evidence>
<dbReference type="STRING" id="1280514.AXFE_34680"/>
<evidence type="ECO:0000256" key="6">
    <source>
        <dbReference type="SAM" id="MobiDB-lite"/>
    </source>
</evidence>
<keyword evidence="2 5" id="KW-0349">Heme</keyword>
<gene>
    <name evidence="8" type="primary">ccmE</name>
    <name evidence="8" type="ORF">AXFE_34680</name>
</gene>
<dbReference type="Proteomes" id="UP000032360">
    <property type="component" value="Unassembled WGS sequence"/>
</dbReference>
<keyword evidence="9" id="KW-1185">Reference proteome</keyword>
<evidence type="ECO:0000256" key="7">
    <source>
        <dbReference type="SAM" id="Phobius"/>
    </source>
</evidence>
<dbReference type="GO" id="GO:0046872">
    <property type="term" value="F:metal ion binding"/>
    <property type="evidence" value="ECO:0007669"/>
    <property type="project" value="UniProtKB-KW"/>
</dbReference>
<proteinExistence type="predicted"/>
<dbReference type="GO" id="GO:0005886">
    <property type="term" value="C:plasma membrane"/>
    <property type="evidence" value="ECO:0007669"/>
    <property type="project" value="InterPro"/>
</dbReference>
<dbReference type="GO" id="GO:0020037">
    <property type="term" value="F:heme binding"/>
    <property type="evidence" value="ECO:0007669"/>
    <property type="project" value="InterPro"/>
</dbReference>
<dbReference type="Pfam" id="PF03100">
    <property type="entry name" value="CcmE"/>
    <property type="match status" value="1"/>
</dbReference>
<name>A0A0D8HF35_9ACTN</name>
<dbReference type="GO" id="GO:0017004">
    <property type="term" value="P:cytochrome complex assembly"/>
    <property type="evidence" value="ECO:0007669"/>
    <property type="project" value="UniProtKB-KW"/>
</dbReference>
<keyword evidence="5" id="KW-0479">Metal-binding</keyword>
<organism evidence="8 9">
    <name type="scientific">Acidithrix ferrooxidans</name>
    <dbReference type="NCBI Taxonomy" id="1280514"/>
    <lineage>
        <taxon>Bacteria</taxon>
        <taxon>Bacillati</taxon>
        <taxon>Actinomycetota</taxon>
        <taxon>Acidimicrobiia</taxon>
        <taxon>Acidimicrobiales</taxon>
        <taxon>Acidimicrobiaceae</taxon>
        <taxon>Acidithrix</taxon>
    </lineage>
</organism>
<keyword evidence="3" id="KW-0201">Cytochrome c-type biogenesis</keyword>
<dbReference type="InterPro" id="IPR036127">
    <property type="entry name" value="CcmE-like_sf"/>
</dbReference>
<dbReference type="AlphaFoldDB" id="A0A0D8HF35"/>
<dbReference type="GO" id="GO:0017003">
    <property type="term" value="P:protein-heme linkage"/>
    <property type="evidence" value="ECO:0007669"/>
    <property type="project" value="InterPro"/>
</dbReference>
<evidence type="ECO:0000313" key="8">
    <source>
        <dbReference type="EMBL" id="KJF15676.1"/>
    </source>
</evidence>
<accession>A0A0D8HF35</accession>
<keyword evidence="4 7" id="KW-0472">Membrane</keyword>
<dbReference type="Gene3D" id="2.40.50.140">
    <property type="entry name" value="Nucleic acid-binding proteins"/>
    <property type="match status" value="1"/>
</dbReference>
<evidence type="ECO:0000256" key="1">
    <source>
        <dbReference type="ARBA" id="ARBA00004370"/>
    </source>
</evidence>
<feature type="transmembrane region" description="Helical" evidence="7">
    <location>
        <begin position="50"/>
        <end position="76"/>
    </location>
</feature>
<comment type="caution">
    <text evidence="8">The sequence shown here is derived from an EMBL/GenBank/DDBJ whole genome shotgun (WGS) entry which is preliminary data.</text>
</comment>
<evidence type="ECO:0000313" key="9">
    <source>
        <dbReference type="Proteomes" id="UP000032360"/>
    </source>
</evidence>
<reference evidence="8 9" key="1">
    <citation type="submission" date="2015-01" db="EMBL/GenBank/DDBJ databases">
        <title>Draft genome of the acidophilic iron oxidizer Acidithrix ferrooxidans strain Py-F3.</title>
        <authorList>
            <person name="Poehlein A."/>
            <person name="Eisen S."/>
            <person name="Schloemann M."/>
            <person name="Johnson B.D."/>
            <person name="Daniel R."/>
            <person name="Muehling M."/>
        </authorList>
    </citation>
    <scope>NUCLEOTIDE SEQUENCE [LARGE SCALE GENOMIC DNA]</scope>
    <source>
        <strain evidence="8 9">Py-F3</strain>
    </source>
</reference>
<keyword evidence="7" id="KW-1133">Transmembrane helix</keyword>
<feature type="binding site" description="axial binding residue" evidence="5">
    <location>
        <position position="167"/>
    </location>
    <ligand>
        <name>heme</name>
        <dbReference type="ChEBI" id="CHEBI:30413"/>
    </ligand>
    <ligandPart>
        <name>Fe</name>
        <dbReference type="ChEBI" id="CHEBI:18248"/>
    </ligandPart>
</feature>
<keyword evidence="5" id="KW-0408">Iron</keyword>
<protein>
    <submittedName>
        <fullName evidence="8">Cytochrome c-type biogenesis protein CcmE</fullName>
    </submittedName>
</protein>
<evidence type="ECO:0000256" key="4">
    <source>
        <dbReference type="ARBA" id="ARBA00023136"/>
    </source>
</evidence>
<dbReference type="InterPro" id="IPR012340">
    <property type="entry name" value="NA-bd_OB-fold"/>
</dbReference>
<comment type="subcellular location">
    <subcellularLocation>
        <location evidence="1">Membrane</location>
    </subcellularLocation>
</comment>
<feature type="binding site" description="covalent" evidence="5">
    <location>
        <position position="163"/>
    </location>
    <ligand>
        <name>heme</name>
        <dbReference type="ChEBI" id="CHEBI:30413"/>
    </ligand>
</feature>
<evidence type="ECO:0000256" key="5">
    <source>
        <dbReference type="PIRSR" id="PIRSR604329-50"/>
    </source>
</evidence>
<keyword evidence="7" id="KW-0812">Transmembrane</keyword>